<keyword evidence="3" id="KW-1185">Reference proteome</keyword>
<dbReference type="SUPFAM" id="SSF46785">
    <property type="entry name" value="Winged helix' DNA-binding domain"/>
    <property type="match status" value="1"/>
</dbReference>
<dbReference type="InterPro" id="IPR036390">
    <property type="entry name" value="WH_DNA-bd_sf"/>
</dbReference>
<sequence>MNLASVQAQMLRKIDAQLSAHGISFTEFLVMHHLYQAPNYTLRRVDLADCVSLTASGVTRLLLPMEKIHLIEKEQNPRDARVSLVKLSDTGIELLRDALASLNHGTENLTRGIDDTQIEQLNQLLTSMR</sequence>
<dbReference type="InterPro" id="IPR036388">
    <property type="entry name" value="WH-like_DNA-bd_sf"/>
</dbReference>
<dbReference type="PANTHER" id="PTHR33164">
    <property type="entry name" value="TRANSCRIPTIONAL REGULATOR, MARR FAMILY"/>
    <property type="match status" value="1"/>
</dbReference>
<dbReference type="SMART" id="SM00347">
    <property type="entry name" value="HTH_MARR"/>
    <property type="match status" value="1"/>
</dbReference>
<dbReference type="RefSeq" id="WP_186941038.1">
    <property type="nucleotide sequence ID" value="NZ_JACOGA010000004.1"/>
</dbReference>
<dbReference type="PROSITE" id="PS50995">
    <property type="entry name" value="HTH_MARR_2"/>
    <property type="match status" value="1"/>
</dbReference>
<reference evidence="2 3" key="1">
    <citation type="submission" date="2020-08" db="EMBL/GenBank/DDBJ databases">
        <title>Novel species isolated from subtropical streams in China.</title>
        <authorList>
            <person name="Lu H."/>
        </authorList>
    </citation>
    <scope>NUCLEOTIDE SEQUENCE [LARGE SCALE GENOMIC DNA]</scope>
    <source>
        <strain evidence="2 3">LX15W</strain>
    </source>
</reference>
<evidence type="ECO:0000313" key="2">
    <source>
        <dbReference type="EMBL" id="MBC3872992.1"/>
    </source>
</evidence>
<dbReference type="InterPro" id="IPR039422">
    <property type="entry name" value="MarR/SlyA-like"/>
</dbReference>
<dbReference type="InterPro" id="IPR000835">
    <property type="entry name" value="HTH_MarR-typ"/>
</dbReference>
<name>A0ABR6Y9U8_9BURK</name>
<gene>
    <name evidence="2" type="ORF">H8K55_05295</name>
</gene>
<dbReference type="PANTHER" id="PTHR33164:SF43">
    <property type="entry name" value="HTH-TYPE TRANSCRIPTIONAL REPRESSOR YETL"/>
    <property type="match status" value="1"/>
</dbReference>
<organism evidence="2 3">
    <name type="scientific">Undibacterium flavidum</name>
    <dbReference type="NCBI Taxonomy" id="2762297"/>
    <lineage>
        <taxon>Bacteria</taxon>
        <taxon>Pseudomonadati</taxon>
        <taxon>Pseudomonadota</taxon>
        <taxon>Betaproteobacteria</taxon>
        <taxon>Burkholderiales</taxon>
        <taxon>Oxalobacteraceae</taxon>
        <taxon>Undibacterium</taxon>
    </lineage>
</organism>
<proteinExistence type="predicted"/>
<comment type="caution">
    <text evidence="2">The sequence shown here is derived from an EMBL/GenBank/DDBJ whole genome shotgun (WGS) entry which is preliminary data.</text>
</comment>
<dbReference type="Proteomes" id="UP000624279">
    <property type="component" value="Unassembled WGS sequence"/>
</dbReference>
<dbReference type="EMBL" id="JACOGA010000004">
    <property type="protein sequence ID" value="MBC3872992.1"/>
    <property type="molecule type" value="Genomic_DNA"/>
</dbReference>
<evidence type="ECO:0000313" key="3">
    <source>
        <dbReference type="Proteomes" id="UP000624279"/>
    </source>
</evidence>
<feature type="domain" description="HTH marR-type" evidence="1">
    <location>
        <begin position="1"/>
        <end position="129"/>
    </location>
</feature>
<protein>
    <submittedName>
        <fullName evidence="2">MarR family transcriptional regulator</fullName>
    </submittedName>
</protein>
<dbReference type="Gene3D" id="1.10.10.10">
    <property type="entry name" value="Winged helix-like DNA-binding domain superfamily/Winged helix DNA-binding domain"/>
    <property type="match status" value="1"/>
</dbReference>
<dbReference type="Pfam" id="PF01047">
    <property type="entry name" value="MarR"/>
    <property type="match status" value="1"/>
</dbReference>
<accession>A0ABR6Y9U8</accession>
<evidence type="ECO:0000259" key="1">
    <source>
        <dbReference type="PROSITE" id="PS50995"/>
    </source>
</evidence>